<comment type="caution">
    <text evidence="11">The sequence shown here is derived from an EMBL/GenBank/DDBJ whole genome shotgun (WGS) entry which is preliminary data.</text>
</comment>
<sequence length="457" mass="50514">MTAWKNSPILLKNSQILLRVQTFILLLVCMMTTVFAHAAKIENVRIWPAPDHTRIVFDLDQPVGHKVFSLSGPDRLVVDLDNVSTKANLETLSLKDTPIGKIRTAVKNRTGMRVVLDLNSKVQPRSFLLKPNKQYGDRLVIDLVHRKKVKRTKVVRQLAENPSGGRDIIIAIDAGHGGEDPGAIGPGRVREKTVVLAISKKVESLLKKERGYTPAMIRTGDYYVGLRARTERARKFRSDLLVSIHADAFKDHRPRGSSVFALSQRGATSETARWLADSENSADLIGGVEGSLKLDDKDKVLAEVLLDLTMTATLSDSLKVGQSVLRSMGTVNKLHKRDVEQAGFVVLKSPDIPSILIETGFISNPSEAKKLQSSSYQWKMARSIVKGVKEHFSKNPPPGTLLAHEKSKRDRLYVVSRGDTLSGIASRNKISVGSLRKANKLSSDTLYVGQRLQIPRS</sequence>
<reference evidence="11" key="1">
    <citation type="submission" date="2017-02" db="EMBL/GenBank/DDBJ databases">
        <title>Draft Genome Sequence of the Salt Water Bacterium Oceanospirillum linum ATCC 11336.</title>
        <authorList>
            <person name="Trachtenberg A.M."/>
            <person name="Carney J.G."/>
            <person name="Linnane J.D."/>
            <person name="Rheaume B.A."/>
            <person name="Pitts N.L."/>
            <person name="Mykles D.L."/>
            <person name="Maclea K.S."/>
        </authorList>
    </citation>
    <scope>NUCLEOTIDE SEQUENCE [LARGE SCALE GENOMIC DNA]</scope>
    <source>
        <strain evidence="11">ATCC 11336</strain>
    </source>
</reference>
<dbReference type="PANTHER" id="PTHR30404:SF0">
    <property type="entry name" value="N-ACETYLMURAMOYL-L-ALANINE AMIDASE AMIC"/>
    <property type="match status" value="1"/>
</dbReference>
<dbReference type="SUPFAM" id="SSF54106">
    <property type="entry name" value="LysM domain"/>
    <property type="match status" value="1"/>
</dbReference>
<keyword evidence="5" id="KW-0732">Signal</keyword>
<protein>
    <recommendedName>
        <fullName evidence="9">N-acetylmuramoyl-L-alanine amidase AmiC</fullName>
        <ecNumber evidence="4">3.5.1.28</ecNumber>
    </recommendedName>
</protein>
<dbReference type="Proteomes" id="UP000190064">
    <property type="component" value="Unassembled WGS sequence"/>
</dbReference>
<dbReference type="InterPro" id="IPR036779">
    <property type="entry name" value="LysM_dom_sf"/>
</dbReference>
<dbReference type="STRING" id="966.BTA35_0212850"/>
<dbReference type="Gene3D" id="3.10.350.10">
    <property type="entry name" value="LysM domain"/>
    <property type="match status" value="1"/>
</dbReference>
<evidence type="ECO:0000256" key="6">
    <source>
        <dbReference type="ARBA" id="ARBA00022764"/>
    </source>
</evidence>
<dbReference type="Gene3D" id="3.40.630.40">
    <property type="entry name" value="Zn-dependent exopeptidases"/>
    <property type="match status" value="1"/>
</dbReference>
<dbReference type="InterPro" id="IPR018392">
    <property type="entry name" value="LysM"/>
</dbReference>
<dbReference type="GO" id="GO:0071555">
    <property type="term" value="P:cell wall organization"/>
    <property type="evidence" value="ECO:0007669"/>
    <property type="project" value="UniProtKB-KW"/>
</dbReference>
<dbReference type="PROSITE" id="PS51782">
    <property type="entry name" value="LYSM"/>
    <property type="match status" value="1"/>
</dbReference>
<evidence type="ECO:0000313" key="12">
    <source>
        <dbReference type="Proteomes" id="UP000190064"/>
    </source>
</evidence>
<proteinExistence type="inferred from homology"/>
<keyword evidence="6" id="KW-0574">Periplasm</keyword>
<organism evidence="11 12">
    <name type="scientific">Oceanospirillum linum</name>
    <dbReference type="NCBI Taxonomy" id="966"/>
    <lineage>
        <taxon>Bacteria</taxon>
        <taxon>Pseudomonadati</taxon>
        <taxon>Pseudomonadota</taxon>
        <taxon>Gammaproteobacteria</taxon>
        <taxon>Oceanospirillales</taxon>
        <taxon>Oceanospirillaceae</taxon>
        <taxon>Oceanospirillum</taxon>
    </lineage>
</organism>
<dbReference type="InterPro" id="IPR050695">
    <property type="entry name" value="N-acetylmuramoyl_amidase_3"/>
</dbReference>
<evidence type="ECO:0000256" key="4">
    <source>
        <dbReference type="ARBA" id="ARBA00011901"/>
    </source>
</evidence>
<dbReference type="EMBL" id="MTSD02000006">
    <property type="protein sequence ID" value="OOV86404.1"/>
    <property type="molecule type" value="Genomic_DNA"/>
</dbReference>
<dbReference type="Gene3D" id="2.60.40.3500">
    <property type="match status" value="1"/>
</dbReference>
<dbReference type="Pfam" id="PF01520">
    <property type="entry name" value="Amidase_3"/>
    <property type="match status" value="1"/>
</dbReference>
<dbReference type="GO" id="GO:0008745">
    <property type="term" value="F:N-acetylmuramoyl-L-alanine amidase activity"/>
    <property type="evidence" value="ECO:0007669"/>
    <property type="project" value="UniProtKB-EC"/>
</dbReference>
<evidence type="ECO:0000313" key="11">
    <source>
        <dbReference type="EMBL" id="OOV86404.1"/>
    </source>
</evidence>
<dbReference type="InterPro" id="IPR002508">
    <property type="entry name" value="MurNAc-LAA_cat"/>
</dbReference>
<dbReference type="SMART" id="SM00257">
    <property type="entry name" value="LysM"/>
    <property type="match status" value="1"/>
</dbReference>
<evidence type="ECO:0000256" key="1">
    <source>
        <dbReference type="ARBA" id="ARBA00001561"/>
    </source>
</evidence>
<dbReference type="Pfam" id="PF01476">
    <property type="entry name" value="LysM"/>
    <property type="match status" value="1"/>
</dbReference>
<dbReference type="RefSeq" id="WP_202931259.1">
    <property type="nucleotide sequence ID" value="NZ_FXTS01000007.1"/>
</dbReference>
<evidence type="ECO:0000259" key="10">
    <source>
        <dbReference type="PROSITE" id="PS51782"/>
    </source>
</evidence>
<dbReference type="SUPFAM" id="SSF53187">
    <property type="entry name" value="Zn-dependent exopeptidases"/>
    <property type="match status" value="1"/>
</dbReference>
<keyword evidence="12" id="KW-1185">Reference proteome</keyword>
<evidence type="ECO:0000256" key="3">
    <source>
        <dbReference type="ARBA" id="ARBA00010860"/>
    </source>
</evidence>
<dbReference type="CDD" id="cd02696">
    <property type="entry name" value="MurNAc-LAA"/>
    <property type="match status" value="1"/>
</dbReference>
<keyword evidence="8" id="KW-0961">Cell wall biogenesis/degradation</keyword>
<evidence type="ECO:0000256" key="7">
    <source>
        <dbReference type="ARBA" id="ARBA00022801"/>
    </source>
</evidence>
<comment type="similarity">
    <text evidence="3">Belongs to the N-acetylmuramoyl-L-alanine amidase 3 family.</text>
</comment>
<keyword evidence="7" id="KW-0378">Hydrolase</keyword>
<comment type="catalytic activity">
    <reaction evidence="1">
        <text>Hydrolyzes the link between N-acetylmuramoyl residues and L-amino acid residues in certain cell-wall glycopeptides.</text>
        <dbReference type="EC" id="3.5.1.28"/>
    </reaction>
</comment>
<dbReference type="GO" id="GO:0009253">
    <property type="term" value="P:peptidoglycan catabolic process"/>
    <property type="evidence" value="ECO:0007669"/>
    <property type="project" value="InterPro"/>
</dbReference>
<gene>
    <name evidence="11" type="ORF">BTA35_0212850</name>
</gene>
<dbReference type="Pfam" id="PF11741">
    <property type="entry name" value="AMIN"/>
    <property type="match status" value="1"/>
</dbReference>
<dbReference type="EC" id="3.5.1.28" evidence="4"/>
<dbReference type="PANTHER" id="PTHR30404">
    <property type="entry name" value="N-ACETYLMURAMOYL-L-ALANINE AMIDASE"/>
    <property type="match status" value="1"/>
</dbReference>
<evidence type="ECO:0000256" key="2">
    <source>
        <dbReference type="ARBA" id="ARBA00004418"/>
    </source>
</evidence>
<dbReference type="AlphaFoldDB" id="A0A1T1H959"/>
<name>A0A1T1H959_OCELI</name>
<accession>A0A1T1H959</accession>
<dbReference type="SMART" id="SM00646">
    <property type="entry name" value="Ami_3"/>
    <property type="match status" value="1"/>
</dbReference>
<dbReference type="FunFam" id="3.40.630.40:FF:000001">
    <property type="entry name" value="N-acetylmuramoyl-L-alanine amidase"/>
    <property type="match status" value="1"/>
</dbReference>
<evidence type="ECO:0000256" key="9">
    <source>
        <dbReference type="ARBA" id="ARBA00074581"/>
    </source>
</evidence>
<feature type="domain" description="LysM" evidence="10">
    <location>
        <begin position="411"/>
        <end position="454"/>
    </location>
</feature>
<evidence type="ECO:0000256" key="8">
    <source>
        <dbReference type="ARBA" id="ARBA00023316"/>
    </source>
</evidence>
<evidence type="ECO:0000256" key="5">
    <source>
        <dbReference type="ARBA" id="ARBA00022729"/>
    </source>
</evidence>
<dbReference type="GO" id="GO:0030288">
    <property type="term" value="C:outer membrane-bounded periplasmic space"/>
    <property type="evidence" value="ECO:0007669"/>
    <property type="project" value="TreeGrafter"/>
</dbReference>
<comment type="subcellular location">
    <subcellularLocation>
        <location evidence="2">Periplasm</location>
    </subcellularLocation>
</comment>
<dbReference type="CDD" id="cd00118">
    <property type="entry name" value="LysM"/>
    <property type="match status" value="1"/>
</dbReference>
<dbReference type="InterPro" id="IPR021731">
    <property type="entry name" value="AMIN_dom"/>
</dbReference>